<proteinExistence type="predicted"/>
<feature type="compositionally biased region" description="Basic residues" evidence="1">
    <location>
        <begin position="152"/>
        <end position="169"/>
    </location>
</feature>
<feature type="region of interest" description="Disordered" evidence="1">
    <location>
        <begin position="144"/>
        <end position="282"/>
    </location>
</feature>
<name>A0A2T7D0C1_9POAL</name>
<protein>
    <submittedName>
        <fullName evidence="2">Uncharacterized protein</fullName>
    </submittedName>
</protein>
<feature type="compositionally biased region" description="Basic residues" evidence="1">
    <location>
        <begin position="32"/>
        <end position="53"/>
    </location>
</feature>
<feature type="compositionally biased region" description="Basic and acidic residues" evidence="1">
    <location>
        <begin position="77"/>
        <end position="93"/>
    </location>
</feature>
<dbReference type="Proteomes" id="UP000244336">
    <property type="component" value="Chromosome 7"/>
</dbReference>
<reference evidence="2 3" key="1">
    <citation type="submission" date="2018-04" db="EMBL/GenBank/DDBJ databases">
        <title>WGS assembly of Panicum hallii var. hallii HAL2.</title>
        <authorList>
            <person name="Lovell J."/>
            <person name="Jenkins J."/>
            <person name="Lowry D."/>
            <person name="Mamidi S."/>
            <person name="Sreedasyam A."/>
            <person name="Weng X."/>
            <person name="Barry K."/>
            <person name="Bonette J."/>
            <person name="Campitelli B."/>
            <person name="Daum C."/>
            <person name="Gordon S."/>
            <person name="Gould B."/>
            <person name="Lipzen A."/>
            <person name="MacQueen A."/>
            <person name="Palacio-Mejia J."/>
            <person name="Plott C."/>
            <person name="Shakirov E."/>
            <person name="Shu S."/>
            <person name="Yoshinaga Y."/>
            <person name="Zane M."/>
            <person name="Rokhsar D."/>
            <person name="Grimwood J."/>
            <person name="Schmutz J."/>
            <person name="Juenger T."/>
        </authorList>
    </citation>
    <scope>NUCLEOTIDE SEQUENCE [LARGE SCALE GENOMIC DNA]</scope>
    <source>
        <strain evidence="3">cv. HAL2</strain>
    </source>
</reference>
<keyword evidence="3" id="KW-1185">Reference proteome</keyword>
<evidence type="ECO:0000313" key="3">
    <source>
        <dbReference type="Proteomes" id="UP000244336"/>
    </source>
</evidence>
<accession>A0A2T7D0C1</accession>
<feature type="region of interest" description="Disordered" evidence="1">
    <location>
        <begin position="1"/>
        <end position="96"/>
    </location>
</feature>
<sequence>MTWPRTPHLKNPQALQRPPPPPPPPSDGPPRRPGRGRQLRRRRRRLRLRLPRRRSGEPRVRRGSRERADRACCPGNAERDEVVREGRDGEARGPDLVGGCSLHQAVAAGRRARPGRGVLVRRRVPQGREVADLGVLRVQGARGGGRVQVRAGARHQPRHRLPRHHRRRGAGHEHQHQRPELPLAPVRRRGVARRAQGDREDLRLGAAGSRRRPLPRGAVRRRGGGGGGEVHLLRPQHDRRRARAFPSAQVPTVRRDAESAHGRSAPGEAESREPACRRRSCW</sequence>
<dbReference type="AlphaFoldDB" id="A0A2T7D0C1"/>
<dbReference type="EMBL" id="CM009755">
    <property type="protein sequence ID" value="PUZ49049.1"/>
    <property type="molecule type" value="Genomic_DNA"/>
</dbReference>
<evidence type="ECO:0000256" key="1">
    <source>
        <dbReference type="SAM" id="MobiDB-lite"/>
    </source>
</evidence>
<feature type="compositionally biased region" description="Basic and acidic residues" evidence="1">
    <location>
        <begin position="54"/>
        <end position="70"/>
    </location>
</feature>
<gene>
    <name evidence="2" type="ORF">GQ55_7G294800</name>
</gene>
<dbReference type="Gramene" id="PUZ49049">
    <property type="protein sequence ID" value="PUZ49049"/>
    <property type="gene ID" value="GQ55_7G294800"/>
</dbReference>
<feature type="compositionally biased region" description="Basic and acidic residues" evidence="1">
    <location>
        <begin position="170"/>
        <end position="179"/>
    </location>
</feature>
<feature type="compositionally biased region" description="Pro residues" evidence="1">
    <location>
        <begin position="17"/>
        <end position="28"/>
    </location>
</feature>
<evidence type="ECO:0000313" key="2">
    <source>
        <dbReference type="EMBL" id="PUZ49049.1"/>
    </source>
</evidence>
<organism evidence="2 3">
    <name type="scientific">Panicum hallii var. hallii</name>
    <dbReference type="NCBI Taxonomy" id="1504633"/>
    <lineage>
        <taxon>Eukaryota</taxon>
        <taxon>Viridiplantae</taxon>
        <taxon>Streptophyta</taxon>
        <taxon>Embryophyta</taxon>
        <taxon>Tracheophyta</taxon>
        <taxon>Spermatophyta</taxon>
        <taxon>Magnoliopsida</taxon>
        <taxon>Liliopsida</taxon>
        <taxon>Poales</taxon>
        <taxon>Poaceae</taxon>
        <taxon>PACMAD clade</taxon>
        <taxon>Panicoideae</taxon>
        <taxon>Panicodae</taxon>
        <taxon>Paniceae</taxon>
        <taxon>Panicinae</taxon>
        <taxon>Panicum</taxon>
        <taxon>Panicum sect. Panicum</taxon>
    </lineage>
</organism>
<feature type="compositionally biased region" description="Basic residues" evidence="1">
    <location>
        <begin position="209"/>
        <end position="223"/>
    </location>
</feature>